<name>A0A917Q4K2_9HYPH</name>
<accession>A0A917Q4K2</accession>
<comment type="caution">
    <text evidence="1">The sequence shown here is derived from an EMBL/GenBank/DDBJ whole genome shotgun (WGS) entry which is preliminary data.</text>
</comment>
<organism evidence="1 2">
    <name type="scientific">Salinarimonas ramus</name>
    <dbReference type="NCBI Taxonomy" id="690164"/>
    <lineage>
        <taxon>Bacteria</taxon>
        <taxon>Pseudomonadati</taxon>
        <taxon>Pseudomonadota</taxon>
        <taxon>Alphaproteobacteria</taxon>
        <taxon>Hyphomicrobiales</taxon>
        <taxon>Salinarimonadaceae</taxon>
        <taxon>Salinarimonas</taxon>
    </lineage>
</organism>
<sequence>MRAQEVLFVEDEPPVLRPARDEAVFAPVRAEVQVPVTRLAPPPPAPAATPTAAIDASDPYAPLGIRVGAFTLRPSLTQSLGWDSNPNRVETGAEARALSRTEGALSLESGWSRHALTGAARGQIDAYRGGDPEPRVSGDASLALRIDIGRESALTLTGTAATATERVGSPELPGDLRDGPQTSTLAANAAFDTRLGLLAVGLRGGIARTINADATRVDGTTIDRSGDDLTQTAAALRLGYELSPRLVPFVEAEIDERRYDELGTARDSVGLTGRVGTQIGLTRLVVGEVSAGWQTRDYDDDARGTVDGAVAQARLVWTPTPLTTVTLAGESALADTNVADARTARTQRASLAIAHAARRNLILDAALTFAQTDYDGAGLTEELITASAGLEWRLNRSLAVTGRYTHERLDSTSAGADYVADVALVGLRIAR</sequence>
<dbReference type="Proteomes" id="UP000600449">
    <property type="component" value="Unassembled WGS sequence"/>
</dbReference>
<evidence type="ECO:0000313" key="2">
    <source>
        <dbReference type="Proteomes" id="UP000600449"/>
    </source>
</evidence>
<evidence type="ECO:0008006" key="3">
    <source>
        <dbReference type="Google" id="ProtNLM"/>
    </source>
</evidence>
<dbReference type="EMBL" id="BMMF01000002">
    <property type="protein sequence ID" value="GGK22411.1"/>
    <property type="molecule type" value="Genomic_DNA"/>
</dbReference>
<dbReference type="InterPro" id="IPR018759">
    <property type="entry name" value="BBP2_2"/>
</dbReference>
<protein>
    <recommendedName>
        <fullName evidence="3">Beta-barrel porin 2</fullName>
    </recommendedName>
</protein>
<evidence type="ECO:0000313" key="1">
    <source>
        <dbReference type="EMBL" id="GGK22411.1"/>
    </source>
</evidence>
<gene>
    <name evidence="1" type="ORF">GCM10011322_06350</name>
</gene>
<proteinExistence type="predicted"/>
<dbReference type="AlphaFoldDB" id="A0A917Q4K2"/>
<keyword evidence="2" id="KW-1185">Reference proteome</keyword>
<reference evidence="1 2" key="1">
    <citation type="journal article" date="2014" name="Int. J. Syst. Evol. Microbiol.">
        <title>Complete genome sequence of Corynebacterium casei LMG S-19264T (=DSM 44701T), isolated from a smear-ripened cheese.</title>
        <authorList>
            <consortium name="US DOE Joint Genome Institute (JGI-PGF)"/>
            <person name="Walter F."/>
            <person name="Albersmeier A."/>
            <person name="Kalinowski J."/>
            <person name="Ruckert C."/>
        </authorList>
    </citation>
    <scope>NUCLEOTIDE SEQUENCE [LARGE SCALE GENOMIC DNA]</scope>
    <source>
        <strain evidence="1 2">CGMCC 1.9161</strain>
    </source>
</reference>
<dbReference type="Pfam" id="PF10082">
    <property type="entry name" value="BBP2_2"/>
    <property type="match status" value="1"/>
</dbReference>